<gene>
    <name evidence="1" type="ORF">GOB81_12555</name>
</gene>
<proteinExistence type="predicted"/>
<keyword evidence="2" id="KW-1185">Reference proteome</keyword>
<reference evidence="1 2" key="1">
    <citation type="journal article" date="2020" name="Int. J. Syst. Evol. Microbiol.">
        <title>Novel acetic acid bacteria from cider fermentations: Acetobacter conturbans sp. nov. and Acetobacter fallax sp. nov.</title>
        <authorList>
            <person name="Sombolestani A.S."/>
            <person name="Cleenwerck I."/>
            <person name="Cnockaert M."/>
            <person name="Borremans W."/>
            <person name="Wieme A.D."/>
            <person name="De Vuyst L."/>
            <person name="Vandamme P."/>
        </authorList>
    </citation>
    <scope>NUCLEOTIDE SEQUENCE [LARGE SCALE GENOMIC DNA]</scope>
    <source>
        <strain evidence="1 2">LMG 1627</strain>
    </source>
</reference>
<organism evidence="1 2">
    <name type="scientific">Acetobacter conturbans</name>
    <dbReference type="NCBI Taxonomy" id="1737472"/>
    <lineage>
        <taxon>Bacteria</taxon>
        <taxon>Pseudomonadati</taxon>
        <taxon>Pseudomonadota</taxon>
        <taxon>Alphaproteobacteria</taxon>
        <taxon>Acetobacterales</taxon>
        <taxon>Acetobacteraceae</taxon>
        <taxon>Acetobacter</taxon>
    </lineage>
</organism>
<dbReference type="Proteomes" id="UP000631653">
    <property type="component" value="Unassembled WGS sequence"/>
</dbReference>
<evidence type="ECO:0000313" key="1">
    <source>
        <dbReference type="EMBL" id="NHN89452.1"/>
    </source>
</evidence>
<sequence length="186" mass="20877">MAERARQQMALHFPGVPDVFLWHRKTNDGFTTVPRTLPIVMQAIDVQSKGSPAGHTLFCLWARSPDTPFVTVENPATFAAEAGFQGERAVDTWRRRMKRLRELWMIQSKPGPSGEFHYVLLPNPNTSVEWMRNQGLVQDGLYARFIDRLMEVGGFGEIEACRDYWAAELAAQAIETPPASTVSDAA</sequence>
<accession>A0ABX0K669</accession>
<protein>
    <submittedName>
        <fullName evidence="1">Uncharacterized protein</fullName>
    </submittedName>
</protein>
<name>A0ABX0K669_9PROT</name>
<dbReference type="EMBL" id="WOSY01000012">
    <property type="protein sequence ID" value="NHN89452.1"/>
    <property type="molecule type" value="Genomic_DNA"/>
</dbReference>
<evidence type="ECO:0000313" key="2">
    <source>
        <dbReference type="Proteomes" id="UP000631653"/>
    </source>
</evidence>
<comment type="caution">
    <text evidence="1">The sequence shown here is derived from an EMBL/GenBank/DDBJ whole genome shotgun (WGS) entry which is preliminary data.</text>
</comment>